<dbReference type="EC" id="3.1.3.48" evidence="4"/>
<dbReference type="AlphaFoldDB" id="A2F8F0"/>
<keyword evidence="18" id="KW-1185">Reference proteome</keyword>
<dbReference type="FunFam" id="3.90.190.10:FF:000038">
    <property type="entry name" value="Tyrosine-protein phosphatase CDC14"/>
    <property type="match status" value="1"/>
</dbReference>
<dbReference type="VEuPathDB" id="TrichDB:TVAG_479730"/>
<evidence type="ECO:0000256" key="4">
    <source>
        <dbReference type="ARBA" id="ARBA00013064"/>
    </source>
</evidence>
<keyword evidence="8" id="KW-0498">Mitosis</keyword>
<dbReference type="KEGG" id="tva:4756602"/>
<gene>
    <name evidence="17" type="ORF">TVAG_479730</name>
</gene>
<keyword evidence="9" id="KW-0378">Hydrolase</keyword>
<dbReference type="GO" id="GO:0033554">
    <property type="term" value="P:cellular response to stress"/>
    <property type="evidence" value="ECO:0007669"/>
    <property type="project" value="UniProtKB-ARBA"/>
</dbReference>
<dbReference type="InterPro" id="IPR020422">
    <property type="entry name" value="TYR_PHOSPHATASE_DUAL_dom"/>
</dbReference>
<evidence type="ECO:0000256" key="9">
    <source>
        <dbReference type="ARBA" id="ARBA00022801"/>
    </source>
</evidence>
<dbReference type="eggNOG" id="KOG1720">
    <property type="taxonomic scope" value="Eukaryota"/>
</dbReference>
<evidence type="ECO:0000256" key="14">
    <source>
        <dbReference type="SAM" id="MobiDB-lite"/>
    </source>
</evidence>
<dbReference type="GO" id="GO:0031981">
    <property type="term" value="C:nuclear lumen"/>
    <property type="evidence" value="ECO:0007669"/>
    <property type="project" value="UniProtKB-ARBA"/>
</dbReference>
<dbReference type="InterPro" id="IPR029021">
    <property type="entry name" value="Prot-tyrosine_phosphatase-like"/>
</dbReference>
<evidence type="ECO:0000256" key="12">
    <source>
        <dbReference type="ARBA" id="ARBA00023254"/>
    </source>
</evidence>
<feature type="domain" description="Tyrosine-protein phosphatase" evidence="15">
    <location>
        <begin position="122"/>
        <end position="267"/>
    </location>
</feature>
<accession>A2F8F0</accession>
<evidence type="ECO:0000256" key="11">
    <source>
        <dbReference type="ARBA" id="ARBA00023242"/>
    </source>
</evidence>
<dbReference type="FunCoup" id="A2F8F0">
    <property type="interactions" value="252"/>
</dbReference>
<dbReference type="InterPro" id="IPR000387">
    <property type="entry name" value="Tyr_Pase_dom"/>
</dbReference>
<evidence type="ECO:0000256" key="3">
    <source>
        <dbReference type="ARBA" id="ARBA00007315"/>
    </source>
</evidence>
<dbReference type="Proteomes" id="UP000001542">
    <property type="component" value="Unassembled WGS sequence"/>
</dbReference>
<dbReference type="GO" id="GO:0051301">
    <property type="term" value="P:cell division"/>
    <property type="evidence" value="ECO:0007669"/>
    <property type="project" value="UniProtKB-KW"/>
</dbReference>
<dbReference type="PROSITE" id="PS50054">
    <property type="entry name" value="TYR_PHOSPHATASE_DUAL"/>
    <property type="match status" value="1"/>
</dbReference>
<proteinExistence type="inferred from homology"/>
<evidence type="ECO:0000256" key="8">
    <source>
        <dbReference type="ARBA" id="ARBA00022776"/>
    </source>
</evidence>
<keyword evidence="12" id="KW-0469">Meiosis</keyword>
<evidence type="ECO:0000259" key="15">
    <source>
        <dbReference type="PROSITE" id="PS50054"/>
    </source>
</evidence>
<dbReference type="Pfam" id="PF22785">
    <property type="entry name" value="Tc-R-P"/>
    <property type="match status" value="1"/>
</dbReference>
<evidence type="ECO:0000256" key="7">
    <source>
        <dbReference type="ARBA" id="ARBA00022618"/>
    </source>
</evidence>
<evidence type="ECO:0000256" key="13">
    <source>
        <dbReference type="ARBA" id="ARBA00023306"/>
    </source>
</evidence>
<dbReference type="PROSITE" id="PS00383">
    <property type="entry name" value="TYR_PHOSPHATASE_1"/>
    <property type="match status" value="1"/>
</dbReference>
<evidence type="ECO:0000313" key="17">
    <source>
        <dbReference type="EMBL" id="EAX98801.1"/>
    </source>
</evidence>
<feature type="domain" description="Tyrosine specific protein phosphatases" evidence="16">
    <location>
        <begin position="188"/>
        <end position="253"/>
    </location>
</feature>
<evidence type="ECO:0000256" key="10">
    <source>
        <dbReference type="ARBA" id="ARBA00022912"/>
    </source>
</evidence>
<feature type="compositionally biased region" description="Basic and acidic residues" evidence="14">
    <location>
        <begin position="300"/>
        <end position="312"/>
    </location>
</feature>
<dbReference type="EMBL" id="DS113661">
    <property type="protein sequence ID" value="EAX98801.1"/>
    <property type="molecule type" value="Genomic_DNA"/>
</dbReference>
<dbReference type="InterPro" id="IPR050561">
    <property type="entry name" value="PTP"/>
</dbReference>
<dbReference type="OrthoDB" id="266663at2759"/>
<dbReference type="CDD" id="cd14499">
    <property type="entry name" value="CDC14_C"/>
    <property type="match status" value="1"/>
</dbReference>
<dbReference type="SUPFAM" id="SSF52799">
    <property type="entry name" value="(Phosphotyrosine protein) phosphatases II"/>
    <property type="match status" value="2"/>
</dbReference>
<evidence type="ECO:0000259" key="16">
    <source>
        <dbReference type="PROSITE" id="PS50056"/>
    </source>
</evidence>
<evidence type="ECO:0000256" key="2">
    <source>
        <dbReference type="ARBA" id="ARBA00004496"/>
    </source>
</evidence>
<keyword evidence="6" id="KW-0597">Phosphoprotein</keyword>
<dbReference type="GO" id="GO:0032954">
    <property type="term" value="P:regulation of cytokinetic process"/>
    <property type="evidence" value="ECO:0007669"/>
    <property type="project" value="UniProtKB-ARBA"/>
</dbReference>
<dbReference type="STRING" id="5722.A2F8F0"/>
<dbReference type="VEuPathDB" id="TrichDB:TVAGG3_0278640"/>
<dbReference type="GO" id="GO:0000278">
    <property type="term" value="P:mitotic cell cycle"/>
    <property type="evidence" value="ECO:0007669"/>
    <property type="project" value="UniProtKB-ARBA"/>
</dbReference>
<evidence type="ECO:0000256" key="5">
    <source>
        <dbReference type="ARBA" id="ARBA00022490"/>
    </source>
</evidence>
<sequence>MIENFMTQSNMMLHFYVSPNQSAKSNAAVFISSFRMLHCKMNAEESFKPLRPISSTLKPFRDASTLPSTFDLSVLDCLRGLQHAIELGWFNIDTFDPETWARIEAIENGDMNWLIPNKLLAFASPYSTNILPGGFRVATPATVIPEFKNLGITHVIRLNKPFYDCEEFKQAGFKHTELYFLDGSTPPQHILEDFLKIAETDEIIALHCKAGLGRTGTLAGCYMIKNHGFTAREAIGWIRLCRAGSIIGPQQQYLLQYYNEMQRPQTDANQVHEPLVQLGSHSKRLIRNTGKGIKVNDNGENNRKGKWKRQDTARAPIRRPFRPAGDNLCVRATPINSFHPQPRKINQKEVNRGN</sequence>
<feature type="region of interest" description="Disordered" evidence="14">
    <location>
        <begin position="291"/>
        <end position="354"/>
    </location>
</feature>
<keyword evidence="10" id="KW-0904">Protein phosphatase</keyword>
<dbReference type="InterPro" id="IPR044506">
    <property type="entry name" value="CDC14_C"/>
</dbReference>
<keyword evidence="13" id="KW-0131">Cell cycle</keyword>
<evidence type="ECO:0000256" key="6">
    <source>
        <dbReference type="ARBA" id="ARBA00022553"/>
    </source>
</evidence>
<comment type="similarity">
    <text evidence="3">Belongs to the protein-tyrosine phosphatase family. Non-receptor class CDC14 subfamily.</text>
</comment>
<reference evidence="17" key="2">
    <citation type="journal article" date="2007" name="Science">
        <title>Draft genome sequence of the sexually transmitted pathogen Trichomonas vaginalis.</title>
        <authorList>
            <person name="Carlton J.M."/>
            <person name="Hirt R.P."/>
            <person name="Silva J.C."/>
            <person name="Delcher A.L."/>
            <person name="Schatz M."/>
            <person name="Zhao Q."/>
            <person name="Wortman J.R."/>
            <person name="Bidwell S.L."/>
            <person name="Alsmark U.C.M."/>
            <person name="Besteiro S."/>
            <person name="Sicheritz-Ponten T."/>
            <person name="Noel C.J."/>
            <person name="Dacks J.B."/>
            <person name="Foster P.G."/>
            <person name="Simillion C."/>
            <person name="Van de Peer Y."/>
            <person name="Miranda-Saavedra D."/>
            <person name="Barton G.J."/>
            <person name="Westrop G.D."/>
            <person name="Mueller S."/>
            <person name="Dessi D."/>
            <person name="Fiori P.L."/>
            <person name="Ren Q."/>
            <person name="Paulsen I."/>
            <person name="Zhang H."/>
            <person name="Bastida-Corcuera F.D."/>
            <person name="Simoes-Barbosa A."/>
            <person name="Brown M.T."/>
            <person name="Hayes R.D."/>
            <person name="Mukherjee M."/>
            <person name="Okumura C.Y."/>
            <person name="Schneider R."/>
            <person name="Smith A.J."/>
            <person name="Vanacova S."/>
            <person name="Villalvazo M."/>
            <person name="Haas B.J."/>
            <person name="Pertea M."/>
            <person name="Feldblyum T.V."/>
            <person name="Utterback T.R."/>
            <person name="Shu C.L."/>
            <person name="Osoegawa K."/>
            <person name="de Jong P.J."/>
            <person name="Hrdy I."/>
            <person name="Horvathova L."/>
            <person name="Zubacova Z."/>
            <person name="Dolezal P."/>
            <person name="Malik S.B."/>
            <person name="Logsdon J.M. Jr."/>
            <person name="Henze K."/>
            <person name="Gupta A."/>
            <person name="Wang C.C."/>
            <person name="Dunne R.L."/>
            <person name="Upcroft J.A."/>
            <person name="Upcroft P."/>
            <person name="White O."/>
            <person name="Salzberg S.L."/>
            <person name="Tang P."/>
            <person name="Chiu C.-H."/>
            <person name="Lee Y.-S."/>
            <person name="Embley T.M."/>
            <person name="Coombs G.H."/>
            <person name="Mottram J.C."/>
            <person name="Tachezy J."/>
            <person name="Fraser-Liggett C.M."/>
            <person name="Johnson P.J."/>
        </authorList>
    </citation>
    <scope>NUCLEOTIDE SEQUENCE [LARGE SCALE GENOMIC DNA]</scope>
    <source>
        <strain evidence="17">G3</strain>
    </source>
</reference>
<organism evidence="17 18">
    <name type="scientific">Trichomonas vaginalis (strain ATCC PRA-98 / G3)</name>
    <dbReference type="NCBI Taxonomy" id="412133"/>
    <lineage>
        <taxon>Eukaryota</taxon>
        <taxon>Metamonada</taxon>
        <taxon>Parabasalia</taxon>
        <taxon>Trichomonadida</taxon>
        <taxon>Trichomonadidae</taxon>
        <taxon>Trichomonas</taxon>
    </lineage>
</organism>
<dbReference type="Gene3D" id="3.90.190.10">
    <property type="entry name" value="Protein tyrosine phosphatase superfamily"/>
    <property type="match status" value="2"/>
</dbReference>
<keyword evidence="11" id="KW-0539">Nucleus</keyword>
<dbReference type="GO" id="GO:0032467">
    <property type="term" value="P:positive regulation of cytokinesis"/>
    <property type="evidence" value="ECO:0000318"/>
    <property type="project" value="GO_Central"/>
</dbReference>
<reference evidence="17" key="1">
    <citation type="submission" date="2006-10" db="EMBL/GenBank/DDBJ databases">
        <authorList>
            <person name="Amadeo P."/>
            <person name="Zhao Q."/>
            <person name="Wortman J."/>
            <person name="Fraser-Liggett C."/>
            <person name="Carlton J."/>
        </authorList>
    </citation>
    <scope>NUCLEOTIDE SEQUENCE</scope>
    <source>
        <strain evidence="17">G3</strain>
    </source>
</reference>
<comment type="subcellular location">
    <subcellularLocation>
        <location evidence="2">Cytoplasm</location>
    </subcellularLocation>
    <subcellularLocation>
        <location evidence="1">Nucleus</location>
    </subcellularLocation>
</comment>
<evidence type="ECO:0000256" key="1">
    <source>
        <dbReference type="ARBA" id="ARBA00004123"/>
    </source>
</evidence>
<dbReference type="InParanoid" id="A2F8F0"/>
<dbReference type="InterPro" id="IPR016130">
    <property type="entry name" value="Tyr_Pase_AS"/>
</dbReference>
<evidence type="ECO:0000313" key="18">
    <source>
        <dbReference type="Proteomes" id="UP000001542"/>
    </source>
</evidence>
<dbReference type="InterPro" id="IPR029260">
    <property type="entry name" value="DSPn"/>
</dbReference>
<dbReference type="GO" id="GO:0000226">
    <property type="term" value="P:microtubule cytoskeleton organization"/>
    <property type="evidence" value="ECO:0000318"/>
    <property type="project" value="GO_Central"/>
</dbReference>
<dbReference type="Pfam" id="PF14671">
    <property type="entry name" value="DSPn"/>
    <property type="match status" value="1"/>
</dbReference>
<dbReference type="GO" id="GO:0005737">
    <property type="term" value="C:cytoplasm"/>
    <property type="evidence" value="ECO:0000318"/>
    <property type="project" value="GO_Central"/>
</dbReference>
<protein>
    <recommendedName>
        <fullName evidence="4">protein-tyrosine-phosphatase</fullName>
        <ecNumber evidence="4">3.1.3.48</ecNumber>
    </recommendedName>
</protein>
<keyword evidence="7" id="KW-0132">Cell division</keyword>
<dbReference type="GO" id="GO:0051321">
    <property type="term" value="P:meiotic cell cycle"/>
    <property type="evidence" value="ECO:0007669"/>
    <property type="project" value="UniProtKB-KW"/>
</dbReference>
<dbReference type="PROSITE" id="PS50056">
    <property type="entry name" value="TYR_PHOSPHATASE_2"/>
    <property type="match status" value="1"/>
</dbReference>
<dbReference type="SMART" id="SM00195">
    <property type="entry name" value="DSPc"/>
    <property type="match status" value="1"/>
</dbReference>
<dbReference type="GO" id="GO:0005856">
    <property type="term" value="C:cytoskeleton"/>
    <property type="evidence" value="ECO:0007669"/>
    <property type="project" value="UniProtKB-ARBA"/>
</dbReference>
<keyword evidence="5" id="KW-0963">Cytoplasm</keyword>
<name>A2F8F0_TRIV3</name>
<dbReference type="SMR" id="A2F8F0"/>
<dbReference type="PANTHER" id="PTHR23339">
    <property type="entry name" value="TYROSINE SPECIFIC PROTEIN PHOSPHATASE AND DUAL SPECIFICITY PROTEIN PHOSPHATASE"/>
    <property type="match status" value="1"/>
</dbReference>
<dbReference type="GO" id="GO:0007096">
    <property type="term" value="P:regulation of exit from mitosis"/>
    <property type="evidence" value="ECO:0000318"/>
    <property type="project" value="GO_Central"/>
</dbReference>
<dbReference type="RefSeq" id="XP_001311731.1">
    <property type="nucleotide sequence ID" value="XM_001311730.1"/>
</dbReference>
<dbReference type="GO" id="GO:0004725">
    <property type="term" value="F:protein tyrosine phosphatase activity"/>
    <property type="evidence" value="ECO:0000318"/>
    <property type="project" value="GO_Central"/>
</dbReference>